<feature type="domain" description="Mannosylglycerate hydrolase MGH1-like glycoside hydrolase" evidence="2">
    <location>
        <begin position="300"/>
        <end position="603"/>
    </location>
</feature>
<dbReference type="InterPro" id="IPR032856">
    <property type="entry name" value="GDE_N_bis"/>
</dbReference>
<comment type="caution">
    <text evidence="3">The sequence shown here is derived from an EMBL/GenBank/DDBJ whole genome shotgun (WGS) entry which is preliminary data.</text>
</comment>
<evidence type="ECO:0000259" key="2">
    <source>
        <dbReference type="Pfam" id="PF22422"/>
    </source>
</evidence>
<protein>
    <submittedName>
        <fullName evidence="3">Amylo-alpha-1,6-glucosidase</fullName>
    </submittedName>
</protein>
<accession>A0A7C3CKY3</accession>
<feature type="domain" description="Putative glycogen debranching enzyme N-terminal" evidence="1">
    <location>
        <begin position="25"/>
        <end position="215"/>
    </location>
</feature>
<dbReference type="EMBL" id="DRMH01000035">
    <property type="protein sequence ID" value="HFC97452.1"/>
    <property type="molecule type" value="Genomic_DNA"/>
</dbReference>
<reference evidence="3" key="1">
    <citation type="journal article" date="2020" name="mSystems">
        <title>Genome- and Community-Level Interaction Insights into Carbon Utilization and Element Cycling Functions of Hydrothermarchaeota in Hydrothermal Sediment.</title>
        <authorList>
            <person name="Zhou Z."/>
            <person name="Liu Y."/>
            <person name="Xu W."/>
            <person name="Pan J."/>
            <person name="Luo Z.H."/>
            <person name="Li M."/>
        </authorList>
    </citation>
    <scope>NUCLEOTIDE SEQUENCE [LARGE SCALE GENOMIC DNA]</scope>
    <source>
        <strain evidence="3">HyVt-483</strain>
    </source>
</reference>
<dbReference type="InterPro" id="IPR054491">
    <property type="entry name" value="MGH1-like_GH"/>
</dbReference>
<evidence type="ECO:0000313" key="3">
    <source>
        <dbReference type="EMBL" id="HFC97452.1"/>
    </source>
</evidence>
<evidence type="ECO:0000259" key="1">
    <source>
        <dbReference type="Pfam" id="PF14742"/>
    </source>
</evidence>
<dbReference type="Proteomes" id="UP000886043">
    <property type="component" value="Unassembled WGS sequence"/>
</dbReference>
<dbReference type="InterPro" id="IPR012341">
    <property type="entry name" value="6hp_glycosidase-like_sf"/>
</dbReference>
<name>A0A7C3CKY3_9BACT</name>
<dbReference type="Pfam" id="PF14742">
    <property type="entry name" value="GDE_N_bis"/>
    <property type="match status" value="1"/>
</dbReference>
<dbReference type="Gene3D" id="1.50.10.10">
    <property type="match status" value="1"/>
</dbReference>
<dbReference type="SUPFAM" id="SSF48208">
    <property type="entry name" value="Six-hairpin glycosidases"/>
    <property type="match status" value="1"/>
</dbReference>
<proteinExistence type="predicted"/>
<dbReference type="InterPro" id="IPR008928">
    <property type="entry name" value="6-hairpin_glycosidase_sf"/>
</dbReference>
<dbReference type="Pfam" id="PF22422">
    <property type="entry name" value="MGH1-like_GH"/>
    <property type="match status" value="1"/>
</dbReference>
<gene>
    <name evidence="3" type="ORF">ENJ40_03195</name>
</gene>
<dbReference type="GO" id="GO:0005975">
    <property type="term" value="P:carbohydrate metabolic process"/>
    <property type="evidence" value="ECO:0007669"/>
    <property type="project" value="InterPro"/>
</dbReference>
<sequence>MEEGGLKFYILATSPGLSPRTLTFKHGDTFALFGAEGDIVPEGLGEQGLYHRGTRHLSRWELFCCETKPFFLGSSLSPDGILIQVHLTNPDLFVGETFLPRGSLHLRRLKLLYQGDYYEELVFTNYAFSELRIPVVIRFRADFVDIFEVRGVRRRRRGHILPPVVEEDRVRISYQGLDGKLRTTEILFSTPPSALTPEEARFFLSLPPKEKVNLAMVVRCLQGEERPERRFGSALFLRREERKELLRSSVRVESSNEHFNRWFERSENDLFMMLTRTPYGLYPYAGIPWFNTIFGRDGLIVALQTLWFNPEIARGVLEVLARTQATEEDPARDAEPGKILHEMRFGEMAATGEIPFARYYGTVDATPLFVILAGAYYERTQDTEFLKRLWPHLELALHWMETHGDPDGDGLLEYQPSREGLINKGWKDSHDSVFHRDGSFPPPPIALVEVQGYLYRAYLEMARLARALGKHDLVLTFLSRAEAVQEKIHRLFWPSGADFPALALDGRKKPCLVRTSNPGHLLFAEVLKEPEAVRLTEELFRTDLFSGWGIRTLSKREIFYNPVSYHNGSVWPHDNALIAQGLAHYGFKGHLERLFQALFEASHYFPHARLPELFCGFTRHYGEGPVHYPVACSPQAWASGAVFMLLAASLGLKFTGKGVAFLRPRLPAFLSRVHLKGLRVGEHTVDLECLRHEKDVVINVLRKPKSVEVLVVK</sequence>
<dbReference type="AlphaFoldDB" id="A0A7C3CKY3"/>
<organism evidence="3">
    <name type="scientific">Thermosulfurimonas dismutans</name>
    <dbReference type="NCBI Taxonomy" id="999894"/>
    <lineage>
        <taxon>Bacteria</taxon>
        <taxon>Pseudomonadati</taxon>
        <taxon>Thermodesulfobacteriota</taxon>
        <taxon>Thermodesulfobacteria</taxon>
        <taxon>Thermodesulfobacteriales</taxon>
        <taxon>Thermodesulfobacteriaceae</taxon>
        <taxon>Thermosulfurimonas</taxon>
    </lineage>
</organism>